<dbReference type="RefSeq" id="XP_014256692.1">
    <property type="nucleotide sequence ID" value="XM_014401206.2"/>
</dbReference>
<dbReference type="OMA" id="NGCIHAG"/>
<organism evidence="2 3">
    <name type="scientific">Cimex lectularius</name>
    <name type="common">Bed bug</name>
    <name type="synonym">Acanthia lectularia</name>
    <dbReference type="NCBI Taxonomy" id="79782"/>
    <lineage>
        <taxon>Eukaryota</taxon>
        <taxon>Metazoa</taxon>
        <taxon>Ecdysozoa</taxon>
        <taxon>Arthropoda</taxon>
        <taxon>Hexapoda</taxon>
        <taxon>Insecta</taxon>
        <taxon>Pterygota</taxon>
        <taxon>Neoptera</taxon>
        <taxon>Paraneoptera</taxon>
        <taxon>Hemiptera</taxon>
        <taxon>Heteroptera</taxon>
        <taxon>Panheteroptera</taxon>
        <taxon>Cimicomorpha</taxon>
        <taxon>Cimicidae</taxon>
        <taxon>Cimex</taxon>
    </lineage>
</organism>
<evidence type="ECO:0000313" key="3">
    <source>
        <dbReference type="Proteomes" id="UP000494040"/>
    </source>
</evidence>
<evidence type="ECO:0000313" key="2">
    <source>
        <dbReference type="EnsemblMetazoa" id="XP_014256692.1"/>
    </source>
</evidence>
<proteinExistence type="predicted"/>
<keyword evidence="1" id="KW-0732">Signal</keyword>
<evidence type="ECO:0000256" key="1">
    <source>
        <dbReference type="SAM" id="SignalP"/>
    </source>
</evidence>
<reference evidence="2" key="1">
    <citation type="submission" date="2022-01" db="UniProtKB">
        <authorList>
            <consortium name="EnsemblMetazoa"/>
        </authorList>
    </citation>
    <scope>IDENTIFICATION</scope>
</reference>
<evidence type="ECO:0008006" key="4">
    <source>
        <dbReference type="Google" id="ProtNLM"/>
    </source>
</evidence>
<dbReference type="GeneID" id="106670683"/>
<dbReference type="OrthoDB" id="6335931at2759"/>
<dbReference type="Proteomes" id="UP000494040">
    <property type="component" value="Unassembled WGS sequence"/>
</dbReference>
<keyword evidence="3" id="KW-1185">Reference proteome</keyword>
<sequence length="223" mass="25509">MRLIFKIVGLFIFIADVNSTAFDDIIGCSTGLAEICFRGFFTSLVSLSEEHSEDNISDICSTTDERISCASNIIDSDCNIKDGRANFDNWVQGLTSVYNYLCIESRHSLNDMLMTYNGERCFDLINYIQCVEHKTRVTHIIDLLHVSLDVNECNWILIAFTTCGTNSINRDSHCDEEKIEHTLNEIVQIFIQQTRCTNICSNSSRFHISIEFMLLLFIFVKLL</sequence>
<feature type="chain" id="PRO_5035311576" description="Odorant binding protein" evidence="1">
    <location>
        <begin position="20"/>
        <end position="223"/>
    </location>
</feature>
<feature type="signal peptide" evidence="1">
    <location>
        <begin position="1"/>
        <end position="19"/>
    </location>
</feature>
<dbReference type="AlphaFoldDB" id="A0A8I6S4I7"/>
<protein>
    <recommendedName>
        <fullName evidence="4">Odorant binding protein</fullName>
    </recommendedName>
</protein>
<dbReference type="KEGG" id="clec:106670683"/>
<name>A0A8I6S4I7_CIMLE</name>
<accession>A0A8I6S4I7</accession>
<dbReference type="EnsemblMetazoa" id="XM_014401206.2">
    <property type="protein sequence ID" value="XP_014256692.1"/>
    <property type="gene ID" value="LOC106670683"/>
</dbReference>